<dbReference type="AlphaFoldDB" id="A0A914I5Y0"/>
<proteinExistence type="inferred from homology"/>
<dbReference type="SUPFAM" id="SSF48264">
    <property type="entry name" value="Cytochrome P450"/>
    <property type="match status" value="1"/>
</dbReference>
<accession>A0A914I5Y0</accession>
<evidence type="ECO:0000256" key="1">
    <source>
        <dbReference type="ARBA" id="ARBA00010617"/>
    </source>
</evidence>
<dbReference type="Proteomes" id="UP000887572">
    <property type="component" value="Unplaced"/>
</dbReference>
<name>A0A914I5Y0_GLORO</name>
<sequence length="603" mass="68931">MAILVATYGALSSANSFGLLPISLLLLSVFVWLLGKRRAVHRHQTFPPGPSPLPLIGNLAQIDLVNPHRTFVAWKRRYGPIYTVWLPKPHVVIAGEKELDEYFLSPAFADKFADRPTHSFLYGIFNKHQRDGDGIILARREVAQKNRRFALGAFRQLGISGTRGEALIRLQVDSLVRRLAEKALHEPLLDDLHSQFAFCIGNIIHQLVTGRHYGYNDPEFLQSKKLIDCVVEEVSGPQLLLVDTYPRLRFVLPAYWRYRRAGFALQRLFLREIDAHVERLQLQLQLHQRRCQDGTERQHQQTAADREHDDDQGDVSTTATSEKKTATTTTTTSRRTEEETKLLEQSLIPDNFIDAFLLASSAEEEEEGHVQQQQQQQQNWHQPEFKLSLALSAGDLWAGGLETMVATMCWAVLYLLNYPDVQKKLHNELSERLGGRAFRMADRRELPYLRAFIDELQRIINVLPWNLPHSVSQEVVLCGRWRVPADTRVMPQVGAVHLDSELFPDPELFRPDRFLDSHGNYTAPVWLKPFGVGKRMCLGESLARMEMFITLAALVQNFEFTTLYPNEAPSLRRNNGLANLPDRFECVIRLRPSEPILCKPNDA</sequence>
<dbReference type="Gene3D" id="1.10.630.10">
    <property type="entry name" value="Cytochrome P450"/>
    <property type="match status" value="1"/>
</dbReference>
<evidence type="ECO:0000256" key="2">
    <source>
        <dbReference type="ARBA" id="ARBA00022723"/>
    </source>
</evidence>
<evidence type="ECO:0000256" key="7">
    <source>
        <dbReference type="SAM" id="MobiDB-lite"/>
    </source>
</evidence>
<feature type="binding site" description="axial binding residue" evidence="5">
    <location>
        <position position="537"/>
    </location>
    <ligand>
        <name>heme</name>
        <dbReference type="ChEBI" id="CHEBI:30413"/>
    </ligand>
    <ligandPart>
        <name>Fe</name>
        <dbReference type="ChEBI" id="CHEBI:18248"/>
    </ligandPart>
</feature>
<dbReference type="Pfam" id="PF00067">
    <property type="entry name" value="p450"/>
    <property type="match status" value="2"/>
</dbReference>
<keyword evidence="8" id="KW-0812">Transmembrane</keyword>
<dbReference type="InterPro" id="IPR050182">
    <property type="entry name" value="Cytochrome_P450_fam2"/>
</dbReference>
<dbReference type="GO" id="GO:0006805">
    <property type="term" value="P:xenobiotic metabolic process"/>
    <property type="evidence" value="ECO:0007669"/>
    <property type="project" value="TreeGrafter"/>
</dbReference>
<evidence type="ECO:0000256" key="8">
    <source>
        <dbReference type="SAM" id="Phobius"/>
    </source>
</evidence>
<keyword evidence="2 5" id="KW-0479">Metal-binding</keyword>
<feature type="region of interest" description="Disordered" evidence="7">
    <location>
        <begin position="293"/>
        <end position="341"/>
    </location>
</feature>
<dbReference type="GO" id="GO:0016712">
    <property type="term" value="F:oxidoreductase activity, acting on paired donors, with incorporation or reduction of molecular oxygen, reduced flavin or flavoprotein as one donor, and incorporation of one atom of oxygen"/>
    <property type="evidence" value="ECO:0007669"/>
    <property type="project" value="TreeGrafter"/>
</dbReference>
<evidence type="ECO:0000313" key="9">
    <source>
        <dbReference type="Proteomes" id="UP000887572"/>
    </source>
</evidence>
<dbReference type="PANTHER" id="PTHR24300">
    <property type="entry name" value="CYTOCHROME P450 508A4-RELATED"/>
    <property type="match status" value="1"/>
</dbReference>
<keyword evidence="9" id="KW-1185">Reference proteome</keyword>
<evidence type="ECO:0000256" key="4">
    <source>
        <dbReference type="ARBA" id="ARBA00023033"/>
    </source>
</evidence>
<protein>
    <submittedName>
        <fullName evidence="10">Cytochrome P450</fullName>
    </submittedName>
</protein>
<dbReference type="InterPro" id="IPR001128">
    <property type="entry name" value="Cyt_P450"/>
</dbReference>
<organism evidence="9 10">
    <name type="scientific">Globodera rostochiensis</name>
    <name type="common">Golden nematode worm</name>
    <name type="synonym">Heterodera rostochiensis</name>
    <dbReference type="NCBI Taxonomy" id="31243"/>
    <lineage>
        <taxon>Eukaryota</taxon>
        <taxon>Metazoa</taxon>
        <taxon>Ecdysozoa</taxon>
        <taxon>Nematoda</taxon>
        <taxon>Chromadorea</taxon>
        <taxon>Rhabditida</taxon>
        <taxon>Tylenchina</taxon>
        <taxon>Tylenchomorpha</taxon>
        <taxon>Tylenchoidea</taxon>
        <taxon>Heteroderidae</taxon>
        <taxon>Heteroderinae</taxon>
        <taxon>Globodera</taxon>
    </lineage>
</organism>
<dbReference type="PRINTS" id="PR00463">
    <property type="entry name" value="EP450I"/>
</dbReference>
<evidence type="ECO:0000256" key="3">
    <source>
        <dbReference type="ARBA" id="ARBA00023004"/>
    </source>
</evidence>
<keyword evidence="8" id="KW-1133">Transmembrane helix</keyword>
<comment type="cofactor">
    <cofactor evidence="5">
        <name>heme</name>
        <dbReference type="ChEBI" id="CHEBI:30413"/>
    </cofactor>
</comment>
<dbReference type="GO" id="GO:0005506">
    <property type="term" value="F:iron ion binding"/>
    <property type="evidence" value="ECO:0007669"/>
    <property type="project" value="InterPro"/>
</dbReference>
<feature type="transmembrane region" description="Helical" evidence="8">
    <location>
        <begin position="17"/>
        <end position="35"/>
    </location>
</feature>
<keyword evidence="6" id="KW-0560">Oxidoreductase</keyword>
<dbReference type="GO" id="GO:0006082">
    <property type="term" value="P:organic acid metabolic process"/>
    <property type="evidence" value="ECO:0007669"/>
    <property type="project" value="TreeGrafter"/>
</dbReference>
<keyword evidence="3 5" id="KW-0408">Iron</keyword>
<evidence type="ECO:0000256" key="5">
    <source>
        <dbReference type="PIRSR" id="PIRSR602401-1"/>
    </source>
</evidence>
<reference evidence="10" key="1">
    <citation type="submission" date="2022-11" db="UniProtKB">
        <authorList>
            <consortium name="WormBaseParasite"/>
        </authorList>
    </citation>
    <scope>IDENTIFICATION</scope>
</reference>
<evidence type="ECO:0000313" key="10">
    <source>
        <dbReference type="WBParaSite" id="Gr19_v10_g7073.t1"/>
    </source>
</evidence>
<evidence type="ECO:0000256" key="6">
    <source>
        <dbReference type="RuleBase" id="RU000461"/>
    </source>
</evidence>
<comment type="similarity">
    <text evidence="1 6">Belongs to the cytochrome P450 family.</text>
</comment>
<dbReference type="PANTHER" id="PTHR24300:SF403">
    <property type="entry name" value="CYTOCHROME P450 306A1"/>
    <property type="match status" value="1"/>
</dbReference>
<dbReference type="GO" id="GO:0005737">
    <property type="term" value="C:cytoplasm"/>
    <property type="evidence" value="ECO:0007669"/>
    <property type="project" value="TreeGrafter"/>
</dbReference>
<keyword evidence="5 6" id="KW-0349">Heme</keyword>
<dbReference type="PROSITE" id="PS00086">
    <property type="entry name" value="CYTOCHROME_P450"/>
    <property type="match status" value="1"/>
</dbReference>
<dbReference type="InterPro" id="IPR017972">
    <property type="entry name" value="Cyt_P450_CS"/>
</dbReference>
<keyword evidence="8" id="KW-0472">Membrane</keyword>
<feature type="compositionally biased region" description="Basic and acidic residues" evidence="7">
    <location>
        <begin position="293"/>
        <end position="309"/>
    </location>
</feature>
<dbReference type="WBParaSite" id="Gr19_v10_g7073.t1">
    <property type="protein sequence ID" value="Gr19_v10_g7073.t1"/>
    <property type="gene ID" value="Gr19_v10_g7073"/>
</dbReference>
<dbReference type="PRINTS" id="PR00385">
    <property type="entry name" value="P450"/>
</dbReference>
<dbReference type="InterPro" id="IPR002401">
    <property type="entry name" value="Cyt_P450_E_grp-I"/>
</dbReference>
<keyword evidence="4 6" id="KW-0503">Monooxygenase</keyword>
<dbReference type="GO" id="GO:0020037">
    <property type="term" value="F:heme binding"/>
    <property type="evidence" value="ECO:0007669"/>
    <property type="project" value="InterPro"/>
</dbReference>
<dbReference type="InterPro" id="IPR036396">
    <property type="entry name" value="Cyt_P450_sf"/>
</dbReference>
<dbReference type="GO" id="GO:0008395">
    <property type="term" value="F:steroid hydroxylase activity"/>
    <property type="evidence" value="ECO:0007669"/>
    <property type="project" value="TreeGrafter"/>
</dbReference>